<accession>A0A9P8IHU6</accession>
<evidence type="ECO:0000313" key="2">
    <source>
        <dbReference type="Proteomes" id="UP000750711"/>
    </source>
</evidence>
<feature type="non-terminal residue" evidence="1">
    <location>
        <position position="317"/>
    </location>
</feature>
<proteinExistence type="predicted"/>
<reference evidence="1" key="1">
    <citation type="submission" date="2021-03" db="EMBL/GenBank/DDBJ databases">
        <title>Comparative genomics and phylogenomic investigation of the class Geoglossomycetes provide insights into ecological specialization and systematics.</title>
        <authorList>
            <person name="Melie T."/>
            <person name="Pirro S."/>
            <person name="Miller A.N."/>
            <person name="Quandt A."/>
        </authorList>
    </citation>
    <scope>NUCLEOTIDE SEQUENCE</scope>
    <source>
        <strain evidence="1">CAQ_001_2017</strain>
    </source>
</reference>
<gene>
    <name evidence="1" type="ORF">GP486_007181</name>
</gene>
<evidence type="ECO:0000313" key="1">
    <source>
        <dbReference type="EMBL" id="KAH0551601.1"/>
    </source>
</evidence>
<keyword evidence="2" id="KW-1185">Reference proteome</keyword>
<sequence>MHIRLGHITKAEYDPQKIDALPLRSDLNLYSRILQHDTHDLTDQAQANEPLEDINDELEHLDSKDADFEDSSSENNNEMDDDMAFELLKQQDFGDLGTGILSKDHRLRVLDRNTFQWENGKHLKVMLANLGLTCVGPGPIRDSFITKPCPEEVTIDLDTARLQFRTAGSTLTLSARCIACQVLLDIERCLTRIDIKIQSEVTVCAQPGCVLPAIHMSGRCSRHLDSLLMEARQKITAKSLNAALNTLEYASRNRWNYPPEYNIVRCRTEEILQGSRPGSDLVVLDDEFSPASGQLWEFALIEYVSGNKLISTTVKHQ</sequence>
<comment type="caution">
    <text evidence="1">The sequence shown here is derived from an EMBL/GenBank/DDBJ whole genome shotgun (WGS) entry which is preliminary data.</text>
</comment>
<dbReference type="EMBL" id="JAGHQM010001893">
    <property type="protein sequence ID" value="KAH0551601.1"/>
    <property type="molecule type" value="Genomic_DNA"/>
</dbReference>
<protein>
    <submittedName>
        <fullName evidence="1">Uncharacterized protein</fullName>
    </submittedName>
</protein>
<dbReference type="Proteomes" id="UP000750711">
    <property type="component" value="Unassembled WGS sequence"/>
</dbReference>
<name>A0A9P8IHU6_9PEZI</name>
<organism evidence="1 2">
    <name type="scientific">Trichoglossum hirsutum</name>
    <dbReference type="NCBI Taxonomy" id="265104"/>
    <lineage>
        <taxon>Eukaryota</taxon>
        <taxon>Fungi</taxon>
        <taxon>Dikarya</taxon>
        <taxon>Ascomycota</taxon>
        <taxon>Pezizomycotina</taxon>
        <taxon>Geoglossomycetes</taxon>
        <taxon>Geoglossales</taxon>
        <taxon>Geoglossaceae</taxon>
        <taxon>Trichoglossum</taxon>
    </lineage>
</organism>
<dbReference type="AlphaFoldDB" id="A0A9P8IHU6"/>